<comment type="similarity">
    <text evidence="1">Belongs to the Gfa family.</text>
</comment>
<dbReference type="Gene3D" id="3.90.1590.10">
    <property type="entry name" value="glutathione-dependent formaldehyde- activating enzyme (gfa)"/>
    <property type="match status" value="1"/>
</dbReference>
<feature type="domain" description="CENP-V/GFA" evidence="5">
    <location>
        <begin position="21"/>
        <end position="172"/>
    </location>
</feature>
<proteinExistence type="inferred from homology"/>
<evidence type="ECO:0000259" key="5">
    <source>
        <dbReference type="PROSITE" id="PS51891"/>
    </source>
</evidence>
<dbReference type="GO" id="GO:0046294">
    <property type="term" value="P:formaldehyde catabolic process"/>
    <property type="evidence" value="ECO:0007669"/>
    <property type="project" value="InterPro"/>
</dbReference>
<evidence type="ECO:0000256" key="3">
    <source>
        <dbReference type="ARBA" id="ARBA00022833"/>
    </source>
</evidence>
<dbReference type="PANTHER" id="PTHR33337:SF40">
    <property type="entry name" value="CENP-V_GFA DOMAIN-CONTAINING PROTEIN-RELATED"/>
    <property type="match status" value="1"/>
</dbReference>
<dbReference type="NCBIfam" id="TIGR02820">
    <property type="entry name" value="formald_GSH"/>
    <property type="match status" value="1"/>
</dbReference>
<evidence type="ECO:0000256" key="2">
    <source>
        <dbReference type="ARBA" id="ARBA00022723"/>
    </source>
</evidence>
<sequence length="198" mass="21194">MSSPSLHPLLDNGISQGKPNFPGGKLHCHCATPANRVEVTLTSDVLHNHACGCSKCWKPSGSLFSVVGVISSSNLSITANASKLEIVDKSAPIQRYACRECGVHLFGRIEVDHPFKGLDFVHVELSEGKGKEGWQGVQFAGFVSSLIGQGLEPELVPGVRERLRGLGLESYDALSPALMDAIATWNAKKEGVVFRSSL</sequence>
<evidence type="ECO:0000256" key="4">
    <source>
        <dbReference type="ARBA" id="ARBA00023239"/>
    </source>
</evidence>
<protein>
    <submittedName>
        <fullName evidence="6">Putative glutathione-dependent formaldehyde-activating enzyme</fullName>
    </submittedName>
</protein>
<keyword evidence="2" id="KW-0479">Metal-binding</keyword>
<evidence type="ECO:0000313" key="6">
    <source>
        <dbReference type="EMBL" id="RDW74266.1"/>
    </source>
</evidence>
<dbReference type="SUPFAM" id="SSF51316">
    <property type="entry name" value="Mss4-like"/>
    <property type="match status" value="1"/>
</dbReference>
<dbReference type="Pfam" id="PF04828">
    <property type="entry name" value="GFA"/>
    <property type="match status" value="1"/>
</dbReference>
<evidence type="ECO:0000256" key="1">
    <source>
        <dbReference type="ARBA" id="ARBA00005495"/>
    </source>
</evidence>
<keyword evidence="4" id="KW-0456">Lyase</keyword>
<dbReference type="EMBL" id="PVWQ01000008">
    <property type="protein sequence ID" value="RDW74266.1"/>
    <property type="molecule type" value="Genomic_DNA"/>
</dbReference>
<organism evidence="6 7">
    <name type="scientific">Aspergillus mulundensis</name>
    <dbReference type="NCBI Taxonomy" id="1810919"/>
    <lineage>
        <taxon>Eukaryota</taxon>
        <taxon>Fungi</taxon>
        <taxon>Dikarya</taxon>
        <taxon>Ascomycota</taxon>
        <taxon>Pezizomycotina</taxon>
        <taxon>Eurotiomycetes</taxon>
        <taxon>Eurotiomycetidae</taxon>
        <taxon>Eurotiales</taxon>
        <taxon>Aspergillaceae</taxon>
        <taxon>Aspergillus</taxon>
        <taxon>Aspergillus subgen. Nidulantes</taxon>
    </lineage>
</organism>
<dbReference type="Proteomes" id="UP000256690">
    <property type="component" value="Unassembled WGS sequence"/>
</dbReference>
<name>A0A3D8RJZ4_9EURO</name>
<dbReference type="STRING" id="1810919.A0A3D8RJZ4"/>
<dbReference type="InterPro" id="IPR011057">
    <property type="entry name" value="Mss4-like_sf"/>
</dbReference>
<accession>A0A3D8RJZ4</accession>
<dbReference type="RefSeq" id="XP_026602034.1">
    <property type="nucleotide sequence ID" value="XM_026748944.1"/>
</dbReference>
<evidence type="ECO:0000313" key="7">
    <source>
        <dbReference type="Proteomes" id="UP000256690"/>
    </source>
</evidence>
<dbReference type="NCBIfam" id="NF003829">
    <property type="entry name" value="PRK05417.1"/>
    <property type="match status" value="1"/>
</dbReference>
<dbReference type="PROSITE" id="PS51891">
    <property type="entry name" value="CENP_V_GFA"/>
    <property type="match status" value="1"/>
</dbReference>
<dbReference type="InterPro" id="IPR006913">
    <property type="entry name" value="CENP-V/GFA"/>
</dbReference>
<keyword evidence="7" id="KW-1185">Reference proteome</keyword>
<gene>
    <name evidence="6" type="ORF">DSM5745_06928</name>
</gene>
<dbReference type="GO" id="GO:0051907">
    <property type="term" value="F:S-(hydroxymethyl)glutathione synthase activity"/>
    <property type="evidence" value="ECO:0007669"/>
    <property type="project" value="InterPro"/>
</dbReference>
<dbReference type="InterPro" id="IPR014185">
    <property type="entry name" value="Formald_GSH"/>
</dbReference>
<dbReference type="OrthoDB" id="3446116at2759"/>
<keyword evidence="3" id="KW-0862">Zinc</keyword>
<reference evidence="6 7" key="1">
    <citation type="journal article" date="2018" name="IMA Fungus">
        <title>IMA Genome-F 9: Draft genome sequence of Annulohypoxylon stygium, Aspergillus mulundensis, Berkeleyomyces basicola (syn. Thielaviopsis basicola), Ceratocystis smalleyi, two Cercospora beticola strains, Coleophoma cylindrospora, Fusarium fracticaudum, Phialophora cf. hyalina, and Morchella septimelata.</title>
        <authorList>
            <person name="Wingfield B.D."/>
            <person name="Bills G.F."/>
            <person name="Dong Y."/>
            <person name="Huang W."/>
            <person name="Nel W.J."/>
            <person name="Swalarsk-Parry B.S."/>
            <person name="Vaghefi N."/>
            <person name="Wilken P.M."/>
            <person name="An Z."/>
            <person name="de Beer Z.W."/>
            <person name="De Vos L."/>
            <person name="Chen L."/>
            <person name="Duong T.A."/>
            <person name="Gao Y."/>
            <person name="Hammerbacher A."/>
            <person name="Kikkert J.R."/>
            <person name="Li Y."/>
            <person name="Li H."/>
            <person name="Li K."/>
            <person name="Li Q."/>
            <person name="Liu X."/>
            <person name="Ma X."/>
            <person name="Naidoo K."/>
            <person name="Pethybridge S.J."/>
            <person name="Sun J."/>
            <person name="Steenkamp E.T."/>
            <person name="van der Nest M.A."/>
            <person name="van Wyk S."/>
            <person name="Wingfield M.J."/>
            <person name="Xiong C."/>
            <person name="Yue Q."/>
            <person name="Zhang X."/>
        </authorList>
    </citation>
    <scope>NUCLEOTIDE SEQUENCE [LARGE SCALE GENOMIC DNA]</scope>
    <source>
        <strain evidence="6 7">DSM 5745</strain>
    </source>
</reference>
<comment type="caution">
    <text evidence="6">The sequence shown here is derived from an EMBL/GenBank/DDBJ whole genome shotgun (WGS) entry which is preliminary data.</text>
</comment>
<dbReference type="AlphaFoldDB" id="A0A3D8RJZ4"/>
<dbReference type="GO" id="GO:0008270">
    <property type="term" value="F:zinc ion binding"/>
    <property type="evidence" value="ECO:0007669"/>
    <property type="project" value="InterPro"/>
</dbReference>
<dbReference type="PANTHER" id="PTHR33337">
    <property type="entry name" value="GFA DOMAIN-CONTAINING PROTEIN"/>
    <property type="match status" value="1"/>
</dbReference>
<dbReference type="GeneID" id="38117298"/>
<dbReference type="PIRSF" id="PIRSF033318">
    <property type="entry name" value="Formald_GSH"/>
    <property type="match status" value="1"/>
</dbReference>